<comment type="caution">
    <text evidence="3">The sequence shown here is derived from an EMBL/GenBank/DDBJ whole genome shotgun (WGS) entry which is preliminary data.</text>
</comment>
<feature type="transmembrane region" description="Helical" evidence="2">
    <location>
        <begin position="108"/>
        <end position="135"/>
    </location>
</feature>
<keyword evidence="4" id="KW-1185">Reference proteome</keyword>
<dbReference type="RefSeq" id="WP_043525362.1">
    <property type="nucleotide sequence ID" value="NZ_BAABKU010000025.1"/>
</dbReference>
<reference evidence="3 4" key="1">
    <citation type="submission" date="2014-10" db="EMBL/GenBank/DDBJ databases">
        <title>Draft genome sequence of Actinoplanes utahensis NRRL 12052.</title>
        <authorList>
            <person name="Velasco-Bucheli B."/>
            <person name="del Cerro C."/>
            <person name="Hormigo D."/>
            <person name="Garcia J.L."/>
            <person name="Acebal C."/>
            <person name="Arroyo M."/>
            <person name="de la Mata I."/>
        </authorList>
    </citation>
    <scope>NUCLEOTIDE SEQUENCE [LARGE SCALE GENOMIC DNA]</scope>
    <source>
        <strain evidence="3 4">NRRL 12052</strain>
    </source>
</reference>
<organism evidence="3 4">
    <name type="scientific">Actinoplanes utahensis</name>
    <dbReference type="NCBI Taxonomy" id="1869"/>
    <lineage>
        <taxon>Bacteria</taxon>
        <taxon>Bacillati</taxon>
        <taxon>Actinomycetota</taxon>
        <taxon>Actinomycetes</taxon>
        <taxon>Micromonosporales</taxon>
        <taxon>Micromonosporaceae</taxon>
        <taxon>Actinoplanes</taxon>
    </lineage>
</organism>
<accession>A0A0A6UM42</accession>
<feature type="region of interest" description="Disordered" evidence="1">
    <location>
        <begin position="1"/>
        <end position="32"/>
    </location>
</feature>
<evidence type="ECO:0000313" key="3">
    <source>
        <dbReference type="EMBL" id="KHD76506.1"/>
    </source>
</evidence>
<dbReference type="EMBL" id="JRTT01000017">
    <property type="protein sequence ID" value="KHD76506.1"/>
    <property type="molecule type" value="Genomic_DNA"/>
</dbReference>
<evidence type="ECO:0000313" key="4">
    <source>
        <dbReference type="Proteomes" id="UP000054537"/>
    </source>
</evidence>
<evidence type="ECO:0000256" key="1">
    <source>
        <dbReference type="SAM" id="MobiDB-lite"/>
    </source>
</evidence>
<name>A0A0A6UM42_ACTUT</name>
<gene>
    <name evidence="3" type="ORF">MB27_15920</name>
</gene>
<evidence type="ECO:0000256" key="2">
    <source>
        <dbReference type="SAM" id="Phobius"/>
    </source>
</evidence>
<protein>
    <submittedName>
        <fullName evidence="3">Uncharacterized protein</fullName>
    </submittedName>
</protein>
<proteinExistence type="predicted"/>
<dbReference type="eggNOG" id="ENOG5030W37">
    <property type="taxonomic scope" value="Bacteria"/>
</dbReference>
<keyword evidence="2" id="KW-0812">Transmembrane</keyword>
<feature type="transmembrane region" description="Helical" evidence="2">
    <location>
        <begin position="76"/>
        <end position="96"/>
    </location>
</feature>
<sequence>MTVQTPQEPGHYPTAPPWASTVDTGPPPVPQTAAPLFGGTVPAYGSPDYKHGQLLVRFPGEVHAAGRPEAPSWRPVVVWTFFLSALGVISALRRAALARHYGRRREPYWTAFGATLLAGAAFWSILTFNVVIPLYQDRQEDKITAALQDTLLGDARITKSLGAVTSVSCQAEDDRNADGLRTYLCTFQRATGTSSGKYVEADGEGNWQERN</sequence>
<keyword evidence="2" id="KW-0472">Membrane</keyword>
<dbReference type="Proteomes" id="UP000054537">
    <property type="component" value="Unassembled WGS sequence"/>
</dbReference>
<dbReference type="AlphaFoldDB" id="A0A0A6UM42"/>
<keyword evidence="2" id="KW-1133">Transmembrane helix</keyword>
<dbReference type="OrthoDB" id="3294943at2"/>
<dbReference type="STRING" id="1869.MB27_15920"/>